<dbReference type="InterPro" id="IPR019422">
    <property type="entry name" value="7TM_GPCR_serpentine_rcpt_Srh"/>
</dbReference>
<dbReference type="EMBL" id="DS268410">
    <property type="protein sequence ID" value="EFO99985.1"/>
    <property type="molecule type" value="Genomic_DNA"/>
</dbReference>
<feature type="transmembrane region" description="Helical" evidence="1">
    <location>
        <begin position="169"/>
        <end position="187"/>
    </location>
</feature>
<dbReference type="PANTHER" id="PTHR22941">
    <property type="entry name" value="SERPENTINE RECEPTOR"/>
    <property type="match status" value="1"/>
</dbReference>
<dbReference type="AlphaFoldDB" id="E3LKX9"/>
<proteinExistence type="predicted"/>
<feature type="transmembrane region" description="Helical" evidence="1">
    <location>
        <begin position="64"/>
        <end position="88"/>
    </location>
</feature>
<feature type="transmembrane region" description="Helical" evidence="1">
    <location>
        <begin position="275"/>
        <end position="301"/>
    </location>
</feature>
<dbReference type="OrthoDB" id="5865077at2759"/>
<evidence type="ECO:0000313" key="2">
    <source>
        <dbReference type="EMBL" id="EFO99985.1"/>
    </source>
</evidence>
<sequence>MAKTLAEYYAIDYPKCTIDNSFLASWEGLAYPCRVIQCIASPIQLLTGWFIMKKTPMMMNSVKVPLLIFHIFCSIQDFHVLSLANPYVFLPSYALFGVGLFSWIGIPVTAQMIAMALSIFCNFLYLNISVITHLSSFSGTGAAMTFLFESRASVIPNNKFKLTKNGTRIKYYFGNVIFNSVTSLFFVTRVPENQEREKLEILKIIPCPAAEFFSESTFVFLDSYYADIVIVYVVPIFLILALSQFLFFAFCSVYYLFISPTSEVSPQTRRLQRGFFIGIVFQTLIPFAVMALPYIVLTVALKHDKLTQGLTNIYFMVYGMHGLMESIAIIMVHRHYRRILFGFFKLENKVKPSESDLVRK</sequence>
<dbReference type="HOGENOM" id="CLU_042960_0_0_1"/>
<organism evidence="3">
    <name type="scientific">Caenorhabditis remanei</name>
    <name type="common">Caenorhabditis vulgaris</name>
    <dbReference type="NCBI Taxonomy" id="31234"/>
    <lineage>
        <taxon>Eukaryota</taxon>
        <taxon>Metazoa</taxon>
        <taxon>Ecdysozoa</taxon>
        <taxon>Nematoda</taxon>
        <taxon>Chromadorea</taxon>
        <taxon>Rhabditida</taxon>
        <taxon>Rhabditina</taxon>
        <taxon>Rhabditomorpha</taxon>
        <taxon>Rhabditoidea</taxon>
        <taxon>Rhabditidae</taxon>
        <taxon>Peloderinae</taxon>
        <taxon>Caenorhabditis</taxon>
    </lineage>
</organism>
<evidence type="ECO:0000313" key="3">
    <source>
        <dbReference type="Proteomes" id="UP000008281"/>
    </source>
</evidence>
<evidence type="ECO:0000256" key="1">
    <source>
        <dbReference type="SAM" id="Phobius"/>
    </source>
</evidence>
<dbReference type="PANTHER" id="PTHR22941:SF16">
    <property type="entry name" value="SERPENTINE RECEPTOR, CLASS H"/>
    <property type="match status" value="1"/>
</dbReference>
<dbReference type="Proteomes" id="UP000008281">
    <property type="component" value="Unassembled WGS sequence"/>
</dbReference>
<reference evidence="2" key="1">
    <citation type="submission" date="2007-07" db="EMBL/GenBank/DDBJ databases">
        <title>PCAP assembly of the Caenorhabditis remanei genome.</title>
        <authorList>
            <consortium name="The Caenorhabditis remanei Sequencing Consortium"/>
            <person name="Wilson R.K."/>
        </authorList>
    </citation>
    <scope>NUCLEOTIDE SEQUENCE [LARGE SCALE GENOMIC DNA]</scope>
    <source>
        <strain evidence="2">PB4641</strain>
    </source>
</reference>
<name>E3LKX9_CAERE</name>
<keyword evidence="1" id="KW-0812">Transmembrane</keyword>
<dbReference type="InParanoid" id="E3LKX9"/>
<dbReference type="FunCoup" id="E3LKX9">
    <property type="interactions" value="94"/>
</dbReference>
<feature type="transmembrane region" description="Helical" evidence="1">
    <location>
        <begin position="100"/>
        <end position="126"/>
    </location>
</feature>
<dbReference type="eggNOG" id="ENOG502THKA">
    <property type="taxonomic scope" value="Eukaryota"/>
</dbReference>
<dbReference type="InterPro" id="IPR053220">
    <property type="entry name" value="Nematode_rcpt-like_serp_H"/>
</dbReference>
<accession>E3LKX9</accession>
<gene>
    <name evidence="2" type="primary">Cre-srh-89</name>
    <name evidence="2" type="ORF">CRE_18985</name>
</gene>
<keyword evidence="3" id="KW-1185">Reference proteome</keyword>
<feature type="transmembrane region" description="Helical" evidence="1">
    <location>
        <begin position="229"/>
        <end position="255"/>
    </location>
</feature>
<keyword evidence="1" id="KW-1133">Transmembrane helix</keyword>
<protein>
    <submittedName>
        <fullName evidence="2">CRE-SRH-89 protein</fullName>
    </submittedName>
</protein>
<feature type="transmembrane region" description="Helical" evidence="1">
    <location>
        <begin position="313"/>
        <end position="332"/>
    </location>
</feature>
<dbReference type="Pfam" id="PF10318">
    <property type="entry name" value="7TM_GPCR_Srh"/>
    <property type="match status" value="2"/>
</dbReference>
<keyword evidence="1" id="KW-0472">Membrane</keyword>